<dbReference type="PIRSF" id="PIRSF000337">
    <property type="entry name" value="NTA_MOA"/>
    <property type="match status" value="1"/>
</dbReference>
<dbReference type="PANTHER" id="PTHR30011">
    <property type="entry name" value="ALKANESULFONATE MONOOXYGENASE-RELATED"/>
    <property type="match status" value="1"/>
</dbReference>
<dbReference type="Pfam" id="PF00296">
    <property type="entry name" value="Bac_luciferase"/>
    <property type="match status" value="1"/>
</dbReference>
<dbReference type="EMBL" id="RBKS01000001">
    <property type="protein sequence ID" value="RKR73569.1"/>
    <property type="molecule type" value="Genomic_DNA"/>
</dbReference>
<evidence type="ECO:0000256" key="5">
    <source>
        <dbReference type="ARBA" id="ARBA00033748"/>
    </source>
</evidence>
<evidence type="ECO:0000256" key="7">
    <source>
        <dbReference type="SAM" id="MobiDB-lite"/>
    </source>
</evidence>
<evidence type="ECO:0000256" key="1">
    <source>
        <dbReference type="ARBA" id="ARBA00022630"/>
    </source>
</evidence>
<keyword evidence="2 6" id="KW-0288">FMN</keyword>
<name>A0A495ICC4_9MICO</name>
<feature type="region of interest" description="Disordered" evidence="7">
    <location>
        <begin position="433"/>
        <end position="453"/>
    </location>
</feature>
<keyword evidence="1 6" id="KW-0285">Flavoprotein</keyword>
<reference evidence="9 10" key="1">
    <citation type="submission" date="2018-10" db="EMBL/GenBank/DDBJ databases">
        <title>Sequencing the genomes of 1000 actinobacteria strains.</title>
        <authorList>
            <person name="Klenk H.-P."/>
        </authorList>
    </citation>
    <scope>NUCLEOTIDE SEQUENCE [LARGE SCALE GENOMIC DNA]</scope>
    <source>
        <strain evidence="9 10">DSM 17894</strain>
    </source>
</reference>
<keyword evidence="10" id="KW-1185">Reference proteome</keyword>
<dbReference type="InterPro" id="IPR011251">
    <property type="entry name" value="Luciferase-like_dom"/>
</dbReference>
<evidence type="ECO:0000256" key="4">
    <source>
        <dbReference type="ARBA" id="ARBA00023033"/>
    </source>
</evidence>
<organism evidence="9 10">
    <name type="scientific">Frondihabitans australicus</name>
    <dbReference type="NCBI Taxonomy" id="386892"/>
    <lineage>
        <taxon>Bacteria</taxon>
        <taxon>Bacillati</taxon>
        <taxon>Actinomycetota</taxon>
        <taxon>Actinomycetes</taxon>
        <taxon>Micrococcales</taxon>
        <taxon>Microbacteriaceae</taxon>
        <taxon>Frondihabitans</taxon>
    </lineage>
</organism>
<sequence>MVDRIVLGAFHSMNATPKWYLADDPLGYLDLARWISRVQAYEKAGLDFVFFADSYGYPVLDGHVIPRAIERAIQTTAADPTVMLAAIAAATESIGLVTTVSTTVEKPQMVARKFATLDHLTKGRVGWNIVTGSGQAASAMLFGEEVVAHDRRYDRAQEHVELSLKLWEGSWEDDALRVDRGTGTFADPALVHEMDHDGEWFASRGILTVPPSPQRTPVLFQAGTSGRGRQLAADFAETVFLSSEPDATAAQIADIRARLEANGRGRDAIRFLPAGTFFVAPTREEAEAKRAAAIGTTSLEDAAVAYAYYTGLDLMSMDLDKPLATTTSDQGQTNIDRFSGADGAPAPTVREILEEFRANSVMTAPFVGTPDEVADEAVAYLDATGADGFVLQPDPSGAPSDFLEHVLPILRDRGLIRAQEPGLTFREQLFGAGRPRLPETHPGAGYRRAPVTA</sequence>
<accession>A0A495ICC4</accession>
<proteinExistence type="inferred from homology"/>
<protein>
    <submittedName>
        <fullName evidence="9">FMN-dependent oxidoreductase (Nitrilotriacetate monooxygenase family)</fullName>
    </submittedName>
</protein>
<dbReference type="InterPro" id="IPR016215">
    <property type="entry name" value="NTA_MOA"/>
</dbReference>
<evidence type="ECO:0000256" key="3">
    <source>
        <dbReference type="ARBA" id="ARBA00023002"/>
    </source>
</evidence>
<dbReference type="AlphaFoldDB" id="A0A495ICC4"/>
<dbReference type="OrthoDB" id="3265338at2"/>
<feature type="binding site" evidence="6">
    <location>
        <position position="153"/>
    </location>
    <ligand>
        <name>FMN</name>
        <dbReference type="ChEBI" id="CHEBI:58210"/>
    </ligand>
</feature>
<evidence type="ECO:0000256" key="2">
    <source>
        <dbReference type="ARBA" id="ARBA00022643"/>
    </source>
</evidence>
<feature type="binding site" evidence="6">
    <location>
        <position position="99"/>
    </location>
    <ligand>
        <name>FMN</name>
        <dbReference type="ChEBI" id="CHEBI:58210"/>
    </ligand>
</feature>
<dbReference type="RefSeq" id="WP_121368422.1">
    <property type="nucleotide sequence ID" value="NZ_RBKS01000001.1"/>
</dbReference>
<dbReference type="Proteomes" id="UP000280008">
    <property type="component" value="Unassembled WGS sequence"/>
</dbReference>
<gene>
    <name evidence="9" type="ORF">C8E83_0662</name>
</gene>
<comment type="caution">
    <text evidence="9">The sequence shown here is derived from an EMBL/GenBank/DDBJ whole genome shotgun (WGS) entry which is preliminary data.</text>
</comment>
<dbReference type="GO" id="GO:0004497">
    <property type="term" value="F:monooxygenase activity"/>
    <property type="evidence" value="ECO:0007669"/>
    <property type="project" value="UniProtKB-KW"/>
</dbReference>
<evidence type="ECO:0000259" key="8">
    <source>
        <dbReference type="Pfam" id="PF00296"/>
    </source>
</evidence>
<feature type="domain" description="Luciferase-like" evidence="8">
    <location>
        <begin position="30"/>
        <end position="385"/>
    </location>
</feature>
<dbReference type="PANTHER" id="PTHR30011:SF16">
    <property type="entry name" value="C2H2 FINGER DOMAIN TRANSCRIPTION FACTOR (EUROFUNG)-RELATED"/>
    <property type="match status" value="1"/>
</dbReference>
<dbReference type="InterPro" id="IPR036661">
    <property type="entry name" value="Luciferase-like_sf"/>
</dbReference>
<dbReference type="NCBIfam" id="TIGR03860">
    <property type="entry name" value="FMN_nitrolo"/>
    <property type="match status" value="1"/>
</dbReference>
<feature type="binding site" evidence="6">
    <location>
        <position position="225"/>
    </location>
    <ligand>
        <name>FMN</name>
        <dbReference type="ChEBI" id="CHEBI:58210"/>
    </ligand>
</feature>
<dbReference type="InterPro" id="IPR051260">
    <property type="entry name" value="Diverse_substr_monoxygenases"/>
</dbReference>
<feature type="binding site" evidence="6">
    <location>
        <position position="53"/>
    </location>
    <ligand>
        <name>FMN</name>
        <dbReference type="ChEBI" id="CHEBI:58210"/>
    </ligand>
</feature>
<dbReference type="Gene3D" id="3.20.20.30">
    <property type="entry name" value="Luciferase-like domain"/>
    <property type="match status" value="1"/>
</dbReference>
<dbReference type="SUPFAM" id="SSF51679">
    <property type="entry name" value="Bacterial luciferase-like"/>
    <property type="match status" value="1"/>
</dbReference>
<evidence type="ECO:0000256" key="6">
    <source>
        <dbReference type="PIRSR" id="PIRSR000337-1"/>
    </source>
</evidence>
<dbReference type="GO" id="GO:0016705">
    <property type="term" value="F:oxidoreductase activity, acting on paired donors, with incorporation or reduction of molecular oxygen"/>
    <property type="evidence" value="ECO:0007669"/>
    <property type="project" value="InterPro"/>
</dbReference>
<comment type="similarity">
    <text evidence="5">Belongs to the NtaA/SnaA/DszA monooxygenase family.</text>
</comment>
<keyword evidence="3" id="KW-0560">Oxidoreductase</keyword>
<feature type="binding site" evidence="6">
    <location>
        <position position="149"/>
    </location>
    <ligand>
        <name>FMN</name>
        <dbReference type="ChEBI" id="CHEBI:58210"/>
    </ligand>
</feature>
<evidence type="ECO:0000313" key="10">
    <source>
        <dbReference type="Proteomes" id="UP000280008"/>
    </source>
</evidence>
<keyword evidence="4 9" id="KW-0503">Monooxygenase</keyword>
<evidence type="ECO:0000313" key="9">
    <source>
        <dbReference type="EMBL" id="RKR73569.1"/>
    </source>
</evidence>